<sequence length="451" mass="48217">MSSKRLRTASSCASSATLPARSSRSTCTRAGGSHAASATEGRAVTETTVPLYQPLPDSVVVGGNLLWTRYRRYPVFSLPWLGGRILLFGSVIAVFSLLTLLGTLLSPASVRGALTATAYTFFGFLLITTAGPAFATAVRHMRLPLARERVGVVIALCTGIGVSWVVDSWASARINEFLVSEMGKGVIDIDAARREAGTAAMQAVSVVIRLLTLGLIYGLLGGGAALRAYFLEQGRLSESRHRSELAQAQSQRRESELRLAALQAQVEPHFLFNTLASVRALVRQDASRAEATLDALVDYLRTTIPRLRDGEAGLRATLGDQLDICARYLEVMRLRTADRLRYTIEADDSLRALPYPPLLLITLVENAIKHGIEPRPGAGHVCLRAWREADQLCVAVTDDGAGLQPGIGGGMGLANVREQLAARYGARASLQLSGAVTGGARAEVRTPLEGG</sequence>
<organism evidence="3 4">
    <name type="scientific">Luteimonas chenhongjianii</name>
    <dbReference type="NCBI Taxonomy" id="2006110"/>
    <lineage>
        <taxon>Bacteria</taxon>
        <taxon>Pseudomonadati</taxon>
        <taxon>Pseudomonadota</taxon>
        <taxon>Gammaproteobacteria</taxon>
        <taxon>Lysobacterales</taxon>
        <taxon>Lysobacteraceae</taxon>
        <taxon>Luteimonas</taxon>
    </lineage>
</organism>
<dbReference type="InterPro" id="IPR050640">
    <property type="entry name" value="Bact_2-comp_sensor_kinase"/>
</dbReference>
<dbReference type="InterPro" id="IPR010559">
    <property type="entry name" value="Sig_transdc_His_kin_internal"/>
</dbReference>
<protein>
    <submittedName>
        <fullName evidence="3">Sensor histidine kinase</fullName>
    </submittedName>
</protein>
<evidence type="ECO:0000313" key="4">
    <source>
        <dbReference type="Proteomes" id="UP000218968"/>
    </source>
</evidence>
<evidence type="ECO:0000313" key="3">
    <source>
        <dbReference type="EMBL" id="ATD68260.1"/>
    </source>
</evidence>
<dbReference type="GO" id="GO:0000155">
    <property type="term" value="F:phosphorelay sensor kinase activity"/>
    <property type="evidence" value="ECO:0007669"/>
    <property type="project" value="InterPro"/>
</dbReference>
<dbReference type="Proteomes" id="UP000218968">
    <property type="component" value="Chromosome"/>
</dbReference>
<keyword evidence="3" id="KW-0418">Kinase</keyword>
<feature type="transmembrane region" description="Helical" evidence="1">
    <location>
        <begin position="150"/>
        <end position="172"/>
    </location>
</feature>
<dbReference type="SUPFAM" id="SSF55874">
    <property type="entry name" value="ATPase domain of HSP90 chaperone/DNA topoisomerase II/histidine kinase"/>
    <property type="match status" value="1"/>
</dbReference>
<dbReference type="KEGG" id="lum:CNR27_13170"/>
<reference evidence="4" key="1">
    <citation type="submission" date="2017-09" db="EMBL/GenBank/DDBJ databases">
        <title>Luteimonas liuhanmingii sp.nov., isolated from the intestinal contents of Tibetan Plateau Pika in Yushu, Qinghai Province, China.</title>
        <authorList>
            <person name="Gui Z."/>
        </authorList>
    </citation>
    <scope>NUCLEOTIDE SEQUENCE [LARGE SCALE GENOMIC DNA]</scope>
    <source>
        <strain evidence="4">100111</strain>
    </source>
</reference>
<keyword evidence="1" id="KW-0472">Membrane</keyword>
<dbReference type="PANTHER" id="PTHR34220">
    <property type="entry name" value="SENSOR HISTIDINE KINASE YPDA"/>
    <property type="match status" value="1"/>
</dbReference>
<dbReference type="InterPro" id="IPR036890">
    <property type="entry name" value="HATPase_C_sf"/>
</dbReference>
<dbReference type="Pfam" id="PF02518">
    <property type="entry name" value="HATPase_c"/>
    <property type="match status" value="1"/>
</dbReference>
<gene>
    <name evidence="3" type="ORF">CNR27_13170</name>
</gene>
<dbReference type="SMART" id="SM00387">
    <property type="entry name" value="HATPase_c"/>
    <property type="match status" value="1"/>
</dbReference>
<dbReference type="Gene3D" id="3.30.565.10">
    <property type="entry name" value="Histidine kinase-like ATPase, C-terminal domain"/>
    <property type="match status" value="1"/>
</dbReference>
<keyword evidence="3" id="KW-0808">Transferase</keyword>
<dbReference type="EMBL" id="CP023406">
    <property type="protein sequence ID" value="ATD68260.1"/>
    <property type="molecule type" value="Genomic_DNA"/>
</dbReference>
<dbReference type="OrthoDB" id="2514702at2"/>
<keyword evidence="1" id="KW-1133">Transmembrane helix</keyword>
<dbReference type="AlphaFoldDB" id="A0A290XGK3"/>
<proteinExistence type="predicted"/>
<dbReference type="GO" id="GO:0016020">
    <property type="term" value="C:membrane"/>
    <property type="evidence" value="ECO:0007669"/>
    <property type="project" value="InterPro"/>
</dbReference>
<evidence type="ECO:0000259" key="2">
    <source>
        <dbReference type="SMART" id="SM00387"/>
    </source>
</evidence>
<feature type="transmembrane region" description="Helical" evidence="1">
    <location>
        <begin position="118"/>
        <end position="138"/>
    </location>
</feature>
<evidence type="ECO:0000256" key="1">
    <source>
        <dbReference type="SAM" id="Phobius"/>
    </source>
</evidence>
<name>A0A290XGK3_9GAMM</name>
<feature type="transmembrane region" description="Helical" evidence="1">
    <location>
        <begin position="85"/>
        <end position="106"/>
    </location>
</feature>
<dbReference type="InterPro" id="IPR003594">
    <property type="entry name" value="HATPase_dom"/>
</dbReference>
<keyword evidence="1" id="KW-0812">Transmembrane</keyword>
<feature type="transmembrane region" description="Helical" evidence="1">
    <location>
        <begin position="206"/>
        <end position="230"/>
    </location>
</feature>
<keyword evidence="4" id="KW-1185">Reference proteome</keyword>
<feature type="domain" description="Histidine kinase/HSP90-like ATPase" evidence="2">
    <location>
        <begin position="355"/>
        <end position="450"/>
    </location>
</feature>
<dbReference type="PANTHER" id="PTHR34220:SF9">
    <property type="entry name" value="SIGNAL TRANSDUCTION HISTIDINE KINASE INTERNAL REGION DOMAIN-CONTAINING PROTEIN"/>
    <property type="match status" value="1"/>
</dbReference>
<dbReference type="Pfam" id="PF06580">
    <property type="entry name" value="His_kinase"/>
    <property type="match status" value="1"/>
</dbReference>
<accession>A0A290XGK3</accession>